<keyword evidence="2" id="KW-1133">Transmembrane helix</keyword>
<dbReference type="PANTHER" id="PTHR15570">
    <property type="entry name" value="G0/G1 SWITCH PROTEIN 2"/>
    <property type="match status" value="1"/>
</dbReference>
<feature type="compositionally biased region" description="Basic and acidic residues" evidence="1">
    <location>
        <begin position="68"/>
        <end position="100"/>
    </location>
</feature>
<name>A0ABD1JUC6_9TELE</name>
<dbReference type="Proteomes" id="UP001591681">
    <property type="component" value="Unassembled WGS sequence"/>
</dbReference>
<keyword evidence="4" id="KW-1185">Reference proteome</keyword>
<dbReference type="PANTHER" id="PTHR15570:SF2">
    <property type="entry name" value="G0_G1 SWITCH PROTEIN 2"/>
    <property type="match status" value="1"/>
</dbReference>
<evidence type="ECO:0000256" key="2">
    <source>
        <dbReference type="SAM" id="Phobius"/>
    </source>
</evidence>
<accession>A0ABD1JUC6</accession>
<dbReference type="AlphaFoldDB" id="A0ABD1JUC6"/>
<gene>
    <name evidence="3" type="ORF">ACEWY4_012769</name>
</gene>
<dbReference type="InterPro" id="IPR016821">
    <property type="entry name" value="G0S2"/>
</dbReference>
<reference evidence="3 4" key="1">
    <citation type="submission" date="2024-09" db="EMBL/GenBank/DDBJ databases">
        <title>A chromosome-level genome assembly of Gray's grenadier anchovy, Coilia grayii.</title>
        <authorList>
            <person name="Fu Z."/>
        </authorList>
    </citation>
    <scope>NUCLEOTIDE SEQUENCE [LARGE SCALE GENOMIC DNA]</scope>
    <source>
        <strain evidence="3">G4</strain>
        <tissue evidence="3">Muscle</tissue>
    </source>
</reference>
<protein>
    <recommendedName>
        <fullName evidence="5">G0/G1 switch protein 2</fullName>
    </recommendedName>
</protein>
<evidence type="ECO:0008006" key="5">
    <source>
        <dbReference type="Google" id="ProtNLM"/>
    </source>
</evidence>
<dbReference type="Pfam" id="PF15103">
    <property type="entry name" value="G0-G1_switch_2"/>
    <property type="match status" value="1"/>
</dbReference>
<keyword evidence="2" id="KW-0472">Membrane</keyword>
<evidence type="ECO:0000256" key="1">
    <source>
        <dbReference type="SAM" id="MobiDB-lite"/>
    </source>
</evidence>
<keyword evidence="2" id="KW-0812">Transmembrane</keyword>
<sequence>METFHEVIPFAKEMINQKPTRGMLKVYLVGSAVAVLGTVLGLVQIVCQPFYSVDEAALDAELAKILEREQRADERRTERNMVPQVEERTNHAKPRSEERAGVTQRSAATRLHAS</sequence>
<feature type="region of interest" description="Disordered" evidence="1">
    <location>
        <begin position="68"/>
        <end position="114"/>
    </location>
</feature>
<feature type="transmembrane region" description="Helical" evidence="2">
    <location>
        <begin position="26"/>
        <end position="46"/>
    </location>
</feature>
<evidence type="ECO:0000313" key="3">
    <source>
        <dbReference type="EMBL" id="KAL2090506.1"/>
    </source>
</evidence>
<evidence type="ECO:0000313" key="4">
    <source>
        <dbReference type="Proteomes" id="UP001591681"/>
    </source>
</evidence>
<comment type="caution">
    <text evidence="3">The sequence shown here is derived from an EMBL/GenBank/DDBJ whole genome shotgun (WGS) entry which is preliminary data.</text>
</comment>
<dbReference type="EMBL" id="JBHFQA010000011">
    <property type="protein sequence ID" value="KAL2090506.1"/>
    <property type="molecule type" value="Genomic_DNA"/>
</dbReference>
<proteinExistence type="predicted"/>
<organism evidence="3 4">
    <name type="scientific">Coilia grayii</name>
    <name type="common">Gray's grenadier anchovy</name>
    <dbReference type="NCBI Taxonomy" id="363190"/>
    <lineage>
        <taxon>Eukaryota</taxon>
        <taxon>Metazoa</taxon>
        <taxon>Chordata</taxon>
        <taxon>Craniata</taxon>
        <taxon>Vertebrata</taxon>
        <taxon>Euteleostomi</taxon>
        <taxon>Actinopterygii</taxon>
        <taxon>Neopterygii</taxon>
        <taxon>Teleostei</taxon>
        <taxon>Clupei</taxon>
        <taxon>Clupeiformes</taxon>
        <taxon>Clupeoidei</taxon>
        <taxon>Engraulidae</taxon>
        <taxon>Coilinae</taxon>
        <taxon>Coilia</taxon>
    </lineage>
</organism>